<dbReference type="FunFam" id="3.40.605.10:FF:000007">
    <property type="entry name" value="NAD/NADP-dependent betaine aldehyde dehydrogenase"/>
    <property type="match status" value="1"/>
</dbReference>
<accession>Q0U8X3</accession>
<dbReference type="GeneID" id="5978937"/>
<dbReference type="InterPro" id="IPR015590">
    <property type="entry name" value="Aldehyde_DH_dom"/>
</dbReference>
<dbReference type="InterPro" id="IPR016163">
    <property type="entry name" value="Ald_DH_C"/>
</dbReference>
<comment type="similarity">
    <text evidence="1">Belongs to the aldehyde dehydrogenase family.</text>
</comment>
<dbReference type="Pfam" id="PF00171">
    <property type="entry name" value="Aldedh"/>
    <property type="match status" value="1"/>
</dbReference>
<comment type="catalytic activity">
    <reaction evidence="4">
        <text>an aldehyde + NAD(+) + H2O = a carboxylate + NADH + 2 H(+)</text>
        <dbReference type="Rhea" id="RHEA:16185"/>
        <dbReference type="ChEBI" id="CHEBI:15377"/>
        <dbReference type="ChEBI" id="CHEBI:15378"/>
        <dbReference type="ChEBI" id="CHEBI:17478"/>
        <dbReference type="ChEBI" id="CHEBI:29067"/>
        <dbReference type="ChEBI" id="CHEBI:57540"/>
        <dbReference type="ChEBI" id="CHEBI:57945"/>
        <dbReference type="EC" id="1.2.1.3"/>
    </reaction>
</comment>
<sequence length="491" mass="52109">MADLKLDISGPGGERIVIPAGLLIDNVFVPSVEGATLQVQNAHSGATVGAIASATQKDVNAAVKSSSQAYETVWKFSTGATRRQLLNKLADLIERDLQLFATLEAIDIGQLVSTNIGALGPMAVEWLRYFAGWADKLDGRSANWDAGSERQGLSYTIREPYGVTAAIVPWNTPLANMVTRMLSCWKIAPCIAAGNTLILKSPELAPLSCLHLAQLIVEAGFPPGVINIITGLGTVAGAALAHHMQIRKIAFTGSTLTGRSILRASADSNLKKVSLKLGGKSPTIIFADADFDDAVEWAAVGITLGEGEVCAAGSRIYVQDSIYQKFLQAFANRCKTAIAGDPLAPQTAKGPLISKQQRDKVMSYIDDAKSRGIKVLFGGTSDAPSNVVANTAFVDVPEDVPLMKEEVFGPVAAIASFTTEDEVVQKANDSEYGLAASVFTRDLVRAHRVAARLQSGQVTVNAWGMLAANMPFGGNTVLQHRSLDKLLTAYL</sequence>
<dbReference type="GO" id="GO:0004029">
    <property type="term" value="F:aldehyde dehydrogenase (NAD+) activity"/>
    <property type="evidence" value="ECO:0000318"/>
    <property type="project" value="GO_Central"/>
</dbReference>
<dbReference type="InterPro" id="IPR016161">
    <property type="entry name" value="Ald_DH/histidinol_DH"/>
</dbReference>
<evidence type="ECO:0000259" key="5">
    <source>
        <dbReference type="Pfam" id="PF00171"/>
    </source>
</evidence>
<evidence type="ECO:0000313" key="6">
    <source>
        <dbReference type="EMBL" id="EAT80835.2"/>
    </source>
</evidence>
<name>Q0U8X3_PHANO</name>
<organism evidence="6 7">
    <name type="scientific">Phaeosphaeria nodorum (strain SN15 / ATCC MYA-4574 / FGSC 10173)</name>
    <name type="common">Glume blotch fungus</name>
    <name type="synonym">Parastagonospora nodorum</name>
    <dbReference type="NCBI Taxonomy" id="321614"/>
    <lineage>
        <taxon>Eukaryota</taxon>
        <taxon>Fungi</taxon>
        <taxon>Dikarya</taxon>
        <taxon>Ascomycota</taxon>
        <taxon>Pezizomycotina</taxon>
        <taxon>Dothideomycetes</taxon>
        <taxon>Pleosporomycetidae</taxon>
        <taxon>Pleosporales</taxon>
        <taxon>Pleosporineae</taxon>
        <taxon>Phaeosphaeriaceae</taxon>
        <taxon>Parastagonospora</taxon>
    </lineage>
</organism>
<evidence type="ECO:0000256" key="4">
    <source>
        <dbReference type="ARBA" id="ARBA00049194"/>
    </source>
</evidence>
<dbReference type="FunFam" id="3.40.309.10:FF:000012">
    <property type="entry name" value="Betaine aldehyde dehydrogenase"/>
    <property type="match status" value="1"/>
</dbReference>
<dbReference type="InParanoid" id="Q0U8X3"/>
<evidence type="ECO:0000256" key="2">
    <source>
        <dbReference type="ARBA" id="ARBA00023002"/>
    </source>
</evidence>
<dbReference type="RefSeq" id="XP_001802029.1">
    <property type="nucleotide sequence ID" value="XM_001801977.1"/>
</dbReference>
<dbReference type="Gene3D" id="3.40.605.10">
    <property type="entry name" value="Aldehyde Dehydrogenase, Chain A, domain 1"/>
    <property type="match status" value="1"/>
</dbReference>
<dbReference type="Proteomes" id="UP000001055">
    <property type="component" value="Unassembled WGS sequence"/>
</dbReference>
<feature type="domain" description="Aldehyde dehydrogenase" evidence="5">
    <location>
        <begin position="32"/>
        <end position="475"/>
    </location>
</feature>
<dbReference type="InterPro" id="IPR016162">
    <property type="entry name" value="Ald_DH_N"/>
</dbReference>
<gene>
    <name evidence="6" type="ORF">SNOG_11791</name>
</gene>
<evidence type="ECO:0000256" key="3">
    <source>
        <dbReference type="ARBA" id="ARBA00024226"/>
    </source>
</evidence>
<evidence type="ECO:0000256" key="1">
    <source>
        <dbReference type="ARBA" id="ARBA00009986"/>
    </source>
</evidence>
<keyword evidence="2" id="KW-0560">Oxidoreductase</keyword>
<dbReference type="AlphaFoldDB" id="Q0U8X3"/>
<dbReference type="STRING" id="321614.Q0U8X3"/>
<dbReference type="KEGG" id="pno:SNOG_11791"/>
<reference evidence="7" key="1">
    <citation type="journal article" date="2007" name="Plant Cell">
        <title>Dothideomycete-plant interactions illuminated by genome sequencing and EST analysis of the wheat pathogen Stagonospora nodorum.</title>
        <authorList>
            <person name="Hane J.K."/>
            <person name="Lowe R.G."/>
            <person name="Solomon P.S."/>
            <person name="Tan K.C."/>
            <person name="Schoch C.L."/>
            <person name="Spatafora J.W."/>
            <person name="Crous P.W."/>
            <person name="Kodira C."/>
            <person name="Birren B.W."/>
            <person name="Galagan J.E."/>
            <person name="Torriani S.F."/>
            <person name="McDonald B.A."/>
            <person name="Oliver R.P."/>
        </authorList>
    </citation>
    <scope>NUCLEOTIDE SEQUENCE [LARGE SCALE GENOMIC DNA]</scope>
    <source>
        <strain evidence="7">SN15 / ATCC MYA-4574 / FGSC 10173</strain>
    </source>
</reference>
<evidence type="ECO:0000313" key="7">
    <source>
        <dbReference type="Proteomes" id="UP000001055"/>
    </source>
</evidence>
<protein>
    <recommendedName>
        <fullName evidence="3">aldehyde dehydrogenase (NAD(+))</fullName>
        <ecNumber evidence="3">1.2.1.3</ecNumber>
    </recommendedName>
</protein>
<dbReference type="VEuPathDB" id="FungiDB:JI435_117910"/>
<dbReference type="PANTHER" id="PTHR11699">
    <property type="entry name" value="ALDEHYDE DEHYDROGENASE-RELATED"/>
    <property type="match status" value="1"/>
</dbReference>
<dbReference type="EC" id="1.2.1.3" evidence="3"/>
<dbReference type="EMBL" id="CH445344">
    <property type="protein sequence ID" value="EAT80835.2"/>
    <property type="molecule type" value="Genomic_DNA"/>
</dbReference>
<proteinExistence type="inferred from homology"/>
<dbReference type="Gene3D" id="3.40.309.10">
    <property type="entry name" value="Aldehyde Dehydrogenase, Chain A, domain 2"/>
    <property type="match status" value="1"/>
</dbReference>
<dbReference type="SUPFAM" id="SSF53720">
    <property type="entry name" value="ALDH-like"/>
    <property type="match status" value="1"/>
</dbReference>